<proteinExistence type="inferred from homology"/>
<dbReference type="Proteomes" id="UP000619761">
    <property type="component" value="Unassembled WGS sequence"/>
</dbReference>
<dbReference type="InterPro" id="IPR036390">
    <property type="entry name" value="WH_DNA-bd_sf"/>
</dbReference>
<evidence type="ECO:0000313" key="7">
    <source>
        <dbReference type="Proteomes" id="UP000619761"/>
    </source>
</evidence>
<keyword evidence="4" id="KW-0804">Transcription</keyword>
<dbReference type="InterPro" id="IPR058163">
    <property type="entry name" value="LysR-type_TF_proteobact-type"/>
</dbReference>
<keyword evidence="2" id="KW-0805">Transcription regulation</keyword>
<protein>
    <submittedName>
        <fullName evidence="6">LysR family transcriptional regulator</fullName>
    </submittedName>
</protein>
<dbReference type="PANTHER" id="PTHR30537">
    <property type="entry name" value="HTH-TYPE TRANSCRIPTIONAL REGULATOR"/>
    <property type="match status" value="1"/>
</dbReference>
<keyword evidence="7" id="KW-1185">Reference proteome</keyword>
<organism evidence="6 7">
    <name type="scientific">Cellvibrio zantedeschiae</name>
    <dbReference type="NCBI Taxonomy" id="1237077"/>
    <lineage>
        <taxon>Bacteria</taxon>
        <taxon>Pseudomonadati</taxon>
        <taxon>Pseudomonadota</taxon>
        <taxon>Gammaproteobacteria</taxon>
        <taxon>Cellvibrionales</taxon>
        <taxon>Cellvibrionaceae</taxon>
        <taxon>Cellvibrio</taxon>
    </lineage>
</organism>
<dbReference type="SUPFAM" id="SSF46785">
    <property type="entry name" value="Winged helix' DNA-binding domain"/>
    <property type="match status" value="1"/>
</dbReference>
<reference evidence="7" key="1">
    <citation type="journal article" date="2019" name="Int. J. Syst. Evol. Microbiol.">
        <title>The Global Catalogue of Microorganisms (GCM) 10K type strain sequencing project: providing services to taxonomists for standard genome sequencing and annotation.</title>
        <authorList>
            <consortium name="The Broad Institute Genomics Platform"/>
            <consortium name="The Broad Institute Genome Sequencing Center for Infectious Disease"/>
            <person name="Wu L."/>
            <person name="Ma J."/>
        </authorList>
    </citation>
    <scope>NUCLEOTIDE SEQUENCE [LARGE SCALE GENOMIC DNA]</scope>
    <source>
        <strain evidence="7">KCTC 32239</strain>
    </source>
</reference>
<comment type="similarity">
    <text evidence="1">Belongs to the LysR transcriptional regulatory family.</text>
</comment>
<comment type="caution">
    <text evidence="6">The sequence shown here is derived from an EMBL/GenBank/DDBJ whole genome shotgun (WGS) entry which is preliminary data.</text>
</comment>
<dbReference type="Pfam" id="PF03466">
    <property type="entry name" value="LysR_substrate"/>
    <property type="match status" value="1"/>
</dbReference>
<evidence type="ECO:0000256" key="2">
    <source>
        <dbReference type="ARBA" id="ARBA00023015"/>
    </source>
</evidence>
<name>A0ABQ3B7T9_9GAMM</name>
<evidence type="ECO:0000256" key="3">
    <source>
        <dbReference type="ARBA" id="ARBA00023125"/>
    </source>
</evidence>
<sequence length="304" mass="33311">MDNSNRLNFDWSLVQAFLAVVEHGAVARAAEAIGATQPTLSRQIAALEAEIGAALFTRGARGSVLTAAGEALVYPAKQMQQAAHSLQLAASGQSQSLKGTVRITASELTSTFLLPPILASLRHKYPDIQLEIVANNSLDNLLEREADIAIRMTKPEQDTLVARHLGNLKMGGYASKAYLEQKNIPFSPDTMGEFDWIGYDKNPAIIKHTRALGVELTRESFAVRCDNQLVCWQAMLDGMGIGFGFVLLAARHPQLVRVLPENWIGDSPVWLTAPLELRSNPRIRAVYDHLAEHLIALINDQKAQ</sequence>
<dbReference type="Gene3D" id="1.10.10.10">
    <property type="entry name" value="Winged helix-like DNA-binding domain superfamily/Winged helix DNA-binding domain"/>
    <property type="match status" value="1"/>
</dbReference>
<dbReference type="InterPro" id="IPR005119">
    <property type="entry name" value="LysR_subst-bd"/>
</dbReference>
<evidence type="ECO:0000259" key="5">
    <source>
        <dbReference type="PROSITE" id="PS50931"/>
    </source>
</evidence>
<dbReference type="InterPro" id="IPR036388">
    <property type="entry name" value="WH-like_DNA-bd_sf"/>
</dbReference>
<dbReference type="PROSITE" id="PS50931">
    <property type="entry name" value="HTH_LYSR"/>
    <property type="match status" value="1"/>
</dbReference>
<dbReference type="PANTHER" id="PTHR30537:SF3">
    <property type="entry name" value="TRANSCRIPTIONAL REGULATORY PROTEIN"/>
    <property type="match status" value="1"/>
</dbReference>
<dbReference type="EMBL" id="BMYZ01000002">
    <property type="protein sequence ID" value="GGY77854.1"/>
    <property type="molecule type" value="Genomic_DNA"/>
</dbReference>
<dbReference type="RefSeq" id="WP_189418761.1">
    <property type="nucleotide sequence ID" value="NZ_BMYZ01000002.1"/>
</dbReference>
<dbReference type="SUPFAM" id="SSF53850">
    <property type="entry name" value="Periplasmic binding protein-like II"/>
    <property type="match status" value="1"/>
</dbReference>
<dbReference type="Pfam" id="PF00126">
    <property type="entry name" value="HTH_1"/>
    <property type="match status" value="1"/>
</dbReference>
<dbReference type="PRINTS" id="PR00039">
    <property type="entry name" value="HTHLYSR"/>
</dbReference>
<accession>A0ABQ3B7T9</accession>
<evidence type="ECO:0000313" key="6">
    <source>
        <dbReference type="EMBL" id="GGY77854.1"/>
    </source>
</evidence>
<dbReference type="InterPro" id="IPR000847">
    <property type="entry name" value="LysR_HTH_N"/>
</dbReference>
<evidence type="ECO:0000256" key="1">
    <source>
        <dbReference type="ARBA" id="ARBA00009437"/>
    </source>
</evidence>
<feature type="domain" description="HTH lysR-type" evidence="5">
    <location>
        <begin position="9"/>
        <end position="66"/>
    </location>
</feature>
<keyword evidence="3" id="KW-0238">DNA-binding</keyword>
<gene>
    <name evidence="6" type="ORF">GCM10011613_23050</name>
</gene>
<evidence type="ECO:0000256" key="4">
    <source>
        <dbReference type="ARBA" id="ARBA00023163"/>
    </source>
</evidence>
<dbReference type="Gene3D" id="3.40.190.290">
    <property type="match status" value="1"/>
</dbReference>